<feature type="compositionally biased region" description="Low complexity" evidence="2">
    <location>
        <begin position="573"/>
        <end position="582"/>
    </location>
</feature>
<evidence type="ECO:0000313" key="3">
    <source>
        <dbReference type="EMBL" id="GFH50131.1"/>
    </source>
</evidence>
<name>A0AAD3H4M2_9STRA</name>
<feature type="compositionally biased region" description="Polar residues" evidence="2">
    <location>
        <begin position="8"/>
        <end position="31"/>
    </location>
</feature>
<evidence type="ECO:0000256" key="1">
    <source>
        <dbReference type="SAM" id="Coils"/>
    </source>
</evidence>
<comment type="caution">
    <text evidence="3">The sequence shown here is derived from an EMBL/GenBank/DDBJ whole genome shotgun (WGS) entry which is preliminary data.</text>
</comment>
<accession>A0AAD3H4M2</accession>
<organism evidence="3 4">
    <name type="scientific">Chaetoceros tenuissimus</name>
    <dbReference type="NCBI Taxonomy" id="426638"/>
    <lineage>
        <taxon>Eukaryota</taxon>
        <taxon>Sar</taxon>
        <taxon>Stramenopiles</taxon>
        <taxon>Ochrophyta</taxon>
        <taxon>Bacillariophyta</taxon>
        <taxon>Coscinodiscophyceae</taxon>
        <taxon>Chaetocerotophycidae</taxon>
        <taxon>Chaetocerotales</taxon>
        <taxon>Chaetocerotaceae</taxon>
        <taxon>Chaetoceros</taxon>
    </lineage>
</organism>
<dbReference type="AlphaFoldDB" id="A0AAD3H4M2"/>
<keyword evidence="1" id="KW-0175">Coiled coil</keyword>
<dbReference type="EMBL" id="BLLK01000038">
    <property type="protein sequence ID" value="GFH50131.1"/>
    <property type="molecule type" value="Genomic_DNA"/>
</dbReference>
<reference evidence="3 4" key="1">
    <citation type="journal article" date="2021" name="Sci. Rep.">
        <title>The genome of the diatom Chaetoceros tenuissimus carries an ancient integrated fragment of an extant virus.</title>
        <authorList>
            <person name="Hongo Y."/>
            <person name="Kimura K."/>
            <person name="Takaki Y."/>
            <person name="Yoshida Y."/>
            <person name="Baba S."/>
            <person name="Kobayashi G."/>
            <person name="Nagasaki K."/>
            <person name="Hano T."/>
            <person name="Tomaru Y."/>
        </authorList>
    </citation>
    <scope>NUCLEOTIDE SEQUENCE [LARGE SCALE GENOMIC DNA]</scope>
    <source>
        <strain evidence="3 4">NIES-3715</strain>
    </source>
</reference>
<feature type="compositionally biased region" description="Polar residues" evidence="2">
    <location>
        <begin position="548"/>
        <end position="572"/>
    </location>
</feature>
<evidence type="ECO:0000313" key="4">
    <source>
        <dbReference type="Proteomes" id="UP001054902"/>
    </source>
</evidence>
<sequence length="841" mass="95719">MVDIPYTPHSQATNTNNSGLNGPSTTYNQPTISEPRQYINMSHITNDPHASDSTQNSRSRGIHFWNEYSKQNANVPRFEQIKPTHPLNKYANDFIEFLLTLRKEKDQEFYAYGSLPTYFSGWKNALMHENNFRNAKISLLQKIQNDFAGLHEKIKNKAFERAINEGEIVHNAELFLREGIMEELLLWILQNPRQNSHALGWRDACILAFLRCAVGRGGEIGTLKWNGSFFNAADDVMDVMWLQKKTAKVDRMRFVHDDRWKLSVFVMLGGYIATKKDEFRKVSSDNGKEHQLIFDDLPVHVSNHVTTVILNNAKKKESMKGKKITSHCIRYGAIDDLISNELLETIAALVRGGWELGDFCTGFTYMDLLRFDLQAARVIAGQKDPFLKQAAPSLDYCKDEDMRNKLQLVADRLFCKLPFSSEEGESLYSLKSVLLAAALENLEDMEAELGRNNQYLRNIECAFRLEAMYFTKAKEIGKELAAQRREFNSNLREEKDFAYKTSLQLEKQGAKIEELTSLLKSRDEKMDKMQDTLEKLVHILGNTRLETDSTSSPSSIDNFPCVNQVSSESDVNSSQTSDGSGDTSDESVEVMVVEEEAVTVENHVQNVSEEAHNFSSNVNLPSQPKQVKLIPLSFRAKNKPLKNAHTLLGAGQCRSGAQKDFNDYGTLSIVEFVKRVYTNECKLFLHEKNPLKVTGKNRPSESCKFTKFLVSFCENLNEYADLTGDGRDMKKEWKEGRISKLNNHGKTLGELLQGRVNAWDPPKDLLTTDECWKNAKCGRFPKVFITKKIAKEDFHCDIAFKTWPQIREKMKKHFKELEKKAAAAKAAQEKAAQEKANGEVN</sequence>
<feature type="region of interest" description="Disordered" evidence="2">
    <location>
        <begin position="545"/>
        <end position="587"/>
    </location>
</feature>
<gene>
    <name evidence="3" type="ORF">CTEN210_06607</name>
</gene>
<evidence type="ECO:0000256" key="2">
    <source>
        <dbReference type="SAM" id="MobiDB-lite"/>
    </source>
</evidence>
<dbReference type="Proteomes" id="UP001054902">
    <property type="component" value="Unassembled WGS sequence"/>
</dbReference>
<feature type="coiled-coil region" evidence="1">
    <location>
        <begin position="807"/>
        <end position="837"/>
    </location>
</feature>
<protein>
    <submittedName>
        <fullName evidence="3">Uncharacterized protein</fullName>
    </submittedName>
</protein>
<keyword evidence="4" id="KW-1185">Reference proteome</keyword>
<feature type="region of interest" description="Disordered" evidence="2">
    <location>
        <begin position="1"/>
        <end position="31"/>
    </location>
</feature>
<proteinExistence type="predicted"/>